<sequence>MNRIHLYFRSQTVTDRFLPGDRYIIPALRKLIKGSRVSGIEKVFINLCKGFDELRVNYDINLPFKKIQPDEPVVVLGNGMHALQGYHQPNPVIAGIGLMSHPSGWPNFFTDYPIAKYLQHSVWTNNIYLPYYGEGNCAIWPAGIDTDKWAPKAKAIKKHDILVYDKIMWDKNDTRKQLKAPILAKLNTLGLSYAEITYGDYKEAEYFEILQQSKGMIFLCEHESQGFACCEAMAMNVPVFAWNQGQWLDPNRIAWGETEVVPASSIPFFDERCGMEFKNPEDFEAKIDQFWHKLISNGFNPREYILENLTLKKSAQIMLDIINSVYP</sequence>
<dbReference type="SUPFAM" id="SSF53756">
    <property type="entry name" value="UDP-Glycosyltransferase/glycogen phosphorylase"/>
    <property type="match status" value="1"/>
</dbReference>
<evidence type="ECO:0000313" key="2">
    <source>
        <dbReference type="Proteomes" id="UP000293331"/>
    </source>
</evidence>
<dbReference type="RefSeq" id="WP_129875870.1">
    <property type="nucleotide sequence ID" value="NZ_SEWG01000002.1"/>
</dbReference>
<comment type="caution">
    <text evidence="1">The sequence shown here is derived from an EMBL/GenBank/DDBJ whole genome shotgun (WGS) entry which is preliminary data.</text>
</comment>
<gene>
    <name evidence="1" type="ORF">EWM62_06650</name>
</gene>
<evidence type="ECO:0000313" key="1">
    <source>
        <dbReference type="EMBL" id="RYU91613.1"/>
    </source>
</evidence>
<dbReference type="OrthoDB" id="7374792at2"/>
<keyword evidence="1" id="KW-0808">Transferase</keyword>
<name>A0A4Q5LQJ6_9SPHI</name>
<dbReference type="GO" id="GO:0016740">
    <property type="term" value="F:transferase activity"/>
    <property type="evidence" value="ECO:0007669"/>
    <property type="project" value="UniProtKB-KW"/>
</dbReference>
<keyword evidence="2" id="KW-1185">Reference proteome</keyword>
<dbReference type="Proteomes" id="UP000293331">
    <property type="component" value="Unassembled WGS sequence"/>
</dbReference>
<dbReference type="Gene3D" id="3.40.50.2000">
    <property type="entry name" value="Glycogen Phosphorylase B"/>
    <property type="match status" value="1"/>
</dbReference>
<protein>
    <submittedName>
        <fullName evidence="1">Glycosyltransferase family 1 protein</fullName>
    </submittedName>
</protein>
<accession>A0A4Q5LQJ6</accession>
<organism evidence="1 2">
    <name type="scientific">Mucilaginibacter terrigena</name>
    <dbReference type="NCBI Taxonomy" id="2492395"/>
    <lineage>
        <taxon>Bacteria</taxon>
        <taxon>Pseudomonadati</taxon>
        <taxon>Bacteroidota</taxon>
        <taxon>Sphingobacteriia</taxon>
        <taxon>Sphingobacteriales</taxon>
        <taxon>Sphingobacteriaceae</taxon>
        <taxon>Mucilaginibacter</taxon>
    </lineage>
</organism>
<dbReference type="EMBL" id="SEWG01000002">
    <property type="protein sequence ID" value="RYU91613.1"/>
    <property type="molecule type" value="Genomic_DNA"/>
</dbReference>
<dbReference type="AlphaFoldDB" id="A0A4Q5LQJ6"/>
<proteinExistence type="predicted"/>
<reference evidence="1 2" key="1">
    <citation type="submission" date="2019-02" db="EMBL/GenBank/DDBJ databases">
        <title>Bacterial novel species Mucilaginibacter sp. 17JY9-4 isolated from soil.</title>
        <authorList>
            <person name="Jung H.-Y."/>
        </authorList>
    </citation>
    <scope>NUCLEOTIDE SEQUENCE [LARGE SCALE GENOMIC DNA]</scope>
    <source>
        <strain evidence="1 2">17JY9-4</strain>
    </source>
</reference>